<sequence length="175" mass="19888">MKSISKTQSPPPRLRLRWLPPLVAALLAQPALADKLPEHFNIQRTVNCALDASRRFSVPYLLLMALKVKESGVQFSNPYITGRNRNGSSDISYWQINDNWLPKLARYNIDRDRLYDPCVNVQVAAWLLSSEVRRTGSWVAGIGAYHSPTPSKAQPYAAHVLKIWAELRRSHPGWE</sequence>
<evidence type="ECO:0000256" key="1">
    <source>
        <dbReference type="SAM" id="SignalP"/>
    </source>
</evidence>
<keyword evidence="1" id="KW-0732">Signal</keyword>
<organism evidence="3 4">
    <name type="scientific">Chromobacterium vaccinii</name>
    <dbReference type="NCBI Taxonomy" id="1108595"/>
    <lineage>
        <taxon>Bacteria</taxon>
        <taxon>Pseudomonadati</taxon>
        <taxon>Pseudomonadota</taxon>
        <taxon>Betaproteobacteria</taxon>
        <taxon>Neisseriales</taxon>
        <taxon>Chromobacteriaceae</taxon>
        <taxon>Chromobacterium</taxon>
    </lineage>
</organism>
<name>A0ABV0F8E6_9NEIS</name>
<dbReference type="InterPro" id="IPR008258">
    <property type="entry name" value="Transglycosylase_SLT_dom_1"/>
</dbReference>
<dbReference type="Proteomes" id="UP001455709">
    <property type="component" value="Unassembled WGS sequence"/>
</dbReference>
<proteinExistence type="predicted"/>
<keyword evidence="4" id="KW-1185">Reference proteome</keyword>
<evidence type="ECO:0000259" key="2">
    <source>
        <dbReference type="Pfam" id="PF01464"/>
    </source>
</evidence>
<evidence type="ECO:0000313" key="4">
    <source>
        <dbReference type="Proteomes" id="UP001455709"/>
    </source>
</evidence>
<reference evidence="3 4" key="1">
    <citation type="submission" date="2024-05" db="EMBL/GenBank/DDBJ databases">
        <authorList>
            <person name="De Oliveira J.P."/>
            <person name="Noriler S.A."/>
            <person name="De Oliveira A.G."/>
            <person name="Sipoli D.S."/>
        </authorList>
    </citation>
    <scope>NUCLEOTIDE SEQUENCE [LARGE SCALE GENOMIC DNA]</scope>
    <source>
        <strain evidence="3 4">LABIM189</strain>
    </source>
</reference>
<dbReference type="SUPFAM" id="SSF53955">
    <property type="entry name" value="Lysozyme-like"/>
    <property type="match status" value="1"/>
</dbReference>
<feature type="signal peptide" evidence="1">
    <location>
        <begin position="1"/>
        <end position="33"/>
    </location>
</feature>
<accession>A0ABV0F8E6</accession>
<dbReference type="Gene3D" id="1.10.530.10">
    <property type="match status" value="1"/>
</dbReference>
<gene>
    <name evidence="3" type="ORF">ABGV49_00390</name>
</gene>
<protein>
    <submittedName>
        <fullName evidence="3">Lytic transglycosylase domain-containing protein</fullName>
    </submittedName>
</protein>
<dbReference type="InterPro" id="IPR023346">
    <property type="entry name" value="Lysozyme-like_dom_sf"/>
</dbReference>
<dbReference type="CDD" id="cd13400">
    <property type="entry name" value="LT_IagB-like"/>
    <property type="match status" value="1"/>
</dbReference>
<dbReference type="EMBL" id="JBDOJC010000001">
    <property type="protein sequence ID" value="MEO2215525.1"/>
    <property type="molecule type" value="Genomic_DNA"/>
</dbReference>
<evidence type="ECO:0000313" key="3">
    <source>
        <dbReference type="EMBL" id="MEO2215525.1"/>
    </source>
</evidence>
<dbReference type="RefSeq" id="WP_347369311.1">
    <property type="nucleotide sequence ID" value="NZ_JBDOJC010000001.1"/>
</dbReference>
<feature type="chain" id="PRO_5047103765" evidence="1">
    <location>
        <begin position="34"/>
        <end position="175"/>
    </location>
</feature>
<feature type="domain" description="Transglycosylase SLT" evidence="2">
    <location>
        <begin position="48"/>
        <end position="147"/>
    </location>
</feature>
<dbReference type="Pfam" id="PF01464">
    <property type="entry name" value="SLT"/>
    <property type="match status" value="1"/>
</dbReference>
<comment type="caution">
    <text evidence="3">The sequence shown here is derived from an EMBL/GenBank/DDBJ whole genome shotgun (WGS) entry which is preliminary data.</text>
</comment>